<evidence type="ECO:0000313" key="3">
    <source>
        <dbReference type="Proteomes" id="UP001500751"/>
    </source>
</evidence>
<dbReference type="PANTHER" id="PTHR43591">
    <property type="entry name" value="METHYLTRANSFERASE"/>
    <property type="match status" value="1"/>
</dbReference>
<dbReference type="Gene3D" id="3.40.50.150">
    <property type="entry name" value="Vaccinia Virus protein VP39"/>
    <property type="match status" value="1"/>
</dbReference>
<dbReference type="SUPFAM" id="SSF53335">
    <property type="entry name" value="S-adenosyl-L-methionine-dependent methyltransferases"/>
    <property type="match status" value="1"/>
</dbReference>
<gene>
    <name evidence="2" type="ORF">GCM10009839_48340</name>
</gene>
<organism evidence="2 3">
    <name type="scientific">Catenulispora yoronensis</name>
    <dbReference type="NCBI Taxonomy" id="450799"/>
    <lineage>
        <taxon>Bacteria</taxon>
        <taxon>Bacillati</taxon>
        <taxon>Actinomycetota</taxon>
        <taxon>Actinomycetes</taxon>
        <taxon>Catenulisporales</taxon>
        <taxon>Catenulisporaceae</taxon>
        <taxon>Catenulispora</taxon>
    </lineage>
</organism>
<dbReference type="CDD" id="cd02440">
    <property type="entry name" value="AdoMet_MTases"/>
    <property type="match status" value="1"/>
</dbReference>
<dbReference type="InterPro" id="IPR029063">
    <property type="entry name" value="SAM-dependent_MTases_sf"/>
</dbReference>
<dbReference type="PANTHER" id="PTHR43591:SF97">
    <property type="entry name" value="CLASS I SAM-DEPENDENT METHYLTRANSFERASE"/>
    <property type="match status" value="1"/>
</dbReference>
<dbReference type="InterPro" id="IPR013216">
    <property type="entry name" value="Methyltransf_11"/>
</dbReference>
<protein>
    <recommendedName>
        <fullName evidence="1">Methyltransferase type 11 domain-containing protein</fullName>
    </recommendedName>
</protein>
<proteinExistence type="predicted"/>
<evidence type="ECO:0000313" key="2">
    <source>
        <dbReference type="EMBL" id="GAA2040526.1"/>
    </source>
</evidence>
<evidence type="ECO:0000259" key="1">
    <source>
        <dbReference type="Pfam" id="PF08241"/>
    </source>
</evidence>
<feature type="domain" description="Methyltransferase type 11" evidence="1">
    <location>
        <begin position="83"/>
        <end position="179"/>
    </location>
</feature>
<dbReference type="Proteomes" id="UP001500751">
    <property type="component" value="Unassembled WGS sequence"/>
</dbReference>
<dbReference type="EMBL" id="BAAAQN010000030">
    <property type="protein sequence ID" value="GAA2040526.1"/>
    <property type="molecule type" value="Genomic_DNA"/>
</dbReference>
<sequence length="263" mass="28128">MTIAAPSQLLHKANVRGNVEFVDPASAPAPPSGDRRPSPVAARFDLWSADYESSILQDAFYTRLHHHALHLATHANPAPRRLLDLGCGTGRLLRAAAARFPQADLVGVDISAGMLDRARAMSAGRRCPTYLLADAARLPVADRSVDIVTCTATSHHWPEPEGPLAQLRRVTADDGVLILAHLPGIAPWDLKPAAGARRQSVRTGTSRLTALLGDAGFRITKAALYSECPVMPTTVVLCARPDSAPRPRGVIRLLRSGTDATRS</sequence>
<dbReference type="Pfam" id="PF08241">
    <property type="entry name" value="Methyltransf_11"/>
    <property type="match status" value="1"/>
</dbReference>
<name>A0ABN2UNE7_9ACTN</name>
<comment type="caution">
    <text evidence="2">The sequence shown here is derived from an EMBL/GenBank/DDBJ whole genome shotgun (WGS) entry which is preliminary data.</text>
</comment>
<reference evidence="2 3" key="1">
    <citation type="journal article" date="2019" name="Int. J. Syst. Evol. Microbiol.">
        <title>The Global Catalogue of Microorganisms (GCM) 10K type strain sequencing project: providing services to taxonomists for standard genome sequencing and annotation.</title>
        <authorList>
            <consortium name="The Broad Institute Genomics Platform"/>
            <consortium name="The Broad Institute Genome Sequencing Center for Infectious Disease"/>
            <person name="Wu L."/>
            <person name="Ma J."/>
        </authorList>
    </citation>
    <scope>NUCLEOTIDE SEQUENCE [LARGE SCALE GENOMIC DNA]</scope>
    <source>
        <strain evidence="2 3">JCM 16014</strain>
    </source>
</reference>
<accession>A0ABN2UNE7</accession>
<keyword evidence="3" id="KW-1185">Reference proteome</keyword>